<dbReference type="Proteomes" id="UP000035062">
    <property type="component" value="Unassembled WGS sequence"/>
</dbReference>
<dbReference type="InterPro" id="IPR000700">
    <property type="entry name" value="PAS-assoc_C"/>
</dbReference>
<dbReference type="NCBIfam" id="TIGR00254">
    <property type="entry name" value="GGDEF"/>
    <property type="match status" value="1"/>
</dbReference>
<dbReference type="SMART" id="SM00267">
    <property type="entry name" value="GGDEF"/>
    <property type="match status" value="1"/>
</dbReference>
<proteinExistence type="predicted"/>
<dbReference type="NCBIfam" id="TIGR00229">
    <property type="entry name" value="sensory_box"/>
    <property type="match status" value="1"/>
</dbReference>
<dbReference type="PROSITE" id="PS50887">
    <property type="entry name" value="GGDEF"/>
    <property type="match status" value="1"/>
</dbReference>
<sequence length="388" mass="43699">MRDVIEVKLEWLNLPALIVDETSAIQAKNTAFSHLPPGTQYALLHQVTLIVTNSDLSVSGHKTVDVALGALQYFTLHIVRQASSESLFAVIFYPLQQSSALTELYASVFEHSGEAIMITDVNDDIVAVNQSFVESTGFAVADILYRKPDFLRRDLNEEATLEKAWKAVFEHGHWSGEIKNRKANGEYYVCWLSLSAVRNQEGIITNFVSIFSDITSHIHEHKKYKKMAHYDFLTGLPNRALLEDRFEQFVLQRQRQSSQVSCACIFIDVNDFKYINDTYGHKTGDNCLIAIADALTRSIRQDDTACRFSGDEFVLLVNDIENVADIQRIITEIQQNVAAIAGNLSLDKAVRVSVGVSLYPEDAVDFEALINLADQSMYQEKRHKKALD</sequence>
<dbReference type="InterPro" id="IPR035965">
    <property type="entry name" value="PAS-like_dom_sf"/>
</dbReference>
<dbReference type="SUPFAM" id="SSF55785">
    <property type="entry name" value="PYP-like sensor domain (PAS domain)"/>
    <property type="match status" value="1"/>
</dbReference>
<accession>I9DS05</accession>
<dbReference type="PROSITE" id="PS50113">
    <property type="entry name" value="PAC"/>
    <property type="match status" value="1"/>
</dbReference>
<organism evidence="3 4">
    <name type="scientific">Alishewanella agri BL06</name>
    <dbReference type="NCBI Taxonomy" id="1195246"/>
    <lineage>
        <taxon>Bacteria</taxon>
        <taxon>Pseudomonadati</taxon>
        <taxon>Pseudomonadota</taxon>
        <taxon>Gammaproteobacteria</taxon>
        <taxon>Alteromonadales</taxon>
        <taxon>Alteromonadaceae</taxon>
        <taxon>Alishewanella</taxon>
    </lineage>
</organism>
<dbReference type="Pfam" id="PF00990">
    <property type="entry name" value="GGDEF"/>
    <property type="match status" value="1"/>
</dbReference>
<evidence type="ECO:0000259" key="1">
    <source>
        <dbReference type="PROSITE" id="PS50113"/>
    </source>
</evidence>
<dbReference type="CDD" id="cd00130">
    <property type="entry name" value="PAS"/>
    <property type="match status" value="1"/>
</dbReference>
<feature type="domain" description="PAC" evidence="1">
    <location>
        <begin position="174"/>
        <end position="226"/>
    </location>
</feature>
<comment type="caution">
    <text evidence="3">The sequence shown here is derived from an EMBL/GenBank/DDBJ whole genome shotgun (WGS) entry which is preliminary data.</text>
</comment>
<dbReference type="SMART" id="SM00086">
    <property type="entry name" value="PAC"/>
    <property type="match status" value="1"/>
</dbReference>
<dbReference type="Pfam" id="PF13426">
    <property type="entry name" value="PAS_9"/>
    <property type="match status" value="1"/>
</dbReference>
<dbReference type="PANTHER" id="PTHR46663">
    <property type="entry name" value="DIGUANYLATE CYCLASE DGCT-RELATED"/>
    <property type="match status" value="1"/>
</dbReference>
<name>I9DS05_9ALTE</name>
<dbReference type="Gene3D" id="3.30.450.20">
    <property type="entry name" value="PAS domain"/>
    <property type="match status" value="1"/>
</dbReference>
<dbReference type="InterPro" id="IPR000160">
    <property type="entry name" value="GGDEF_dom"/>
</dbReference>
<reference evidence="3 4" key="1">
    <citation type="journal article" date="2012" name="J. Bacteriol.">
        <title>Genome Sequence of Pectin-Degrading Alishewanella agri, Isolated from Landfill Soil.</title>
        <authorList>
            <person name="Kim J."/>
            <person name="Jung J."/>
            <person name="Sung J.S."/>
            <person name="Chun J."/>
            <person name="Park W."/>
        </authorList>
    </citation>
    <scope>NUCLEOTIDE SEQUENCE [LARGE SCALE GENOMIC DNA]</scope>
    <source>
        <strain evidence="3 4">BL06</strain>
    </source>
</reference>
<dbReference type="PANTHER" id="PTHR46663:SF3">
    <property type="entry name" value="SLL0267 PROTEIN"/>
    <property type="match status" value="1"/>
</dbReference>
<dbReference type="AlphaFoldDB" id="I9DS05"/>
<dbReference type="EMBL" id="AKKU01000015">
    <property type="protein sequence ID" value="EIW88845.1"/>
    <property type="molecule type" value="Genomic_DNA"/>
</dbReference>
<dbReference type="eggNOG" id="COG5001">
    <property type="taxonomic scope" value="Bacteria"/>
</dbReference>
<dbReference type="STRING" id="1195246.AGRI_08665"/>
<dbReference type="SUPFAM" id="SSF55073">
    <property type="entry name" value="Nucleotide cyclase"/>
    <property type="match status" value="1"/>
</dbReference>
<dbReference type="InterPro" id="IPR001610">
    <property type="entry name" value="PAC"/>
</dbReference>
<dbReference type="Gene3D" id="3.30.70.270">
    <property type="match status" value="1"/>
</dbReference>
<evidence type="ECO:0000313" key="4">
    <source>
        <dbReference type="Proteomes" id="UP000035062"/>
    </source>
</evidence>
<dbReference type="InterPro" id="IPR052163">
    <property type="entry name" value="DGC-Regulatory_Protein"/>
</dbReference>
<gene>
    <name evidence="3" type="ORF">AGRI_08665</name>
</gene>
<dbReference type="CDD" id="cd01949">
    <property type="entry name" value="GGDEF"/>
    <property type="match status" value="1"/>
</dbReference>
<evidence type="ECO:0000313" key="3">
    <source>
        <dbReference type="EMBL" id="EIW88845.1"/>
    </source>
</evidence>
<protein>
    <submittedName>
        <fullName evidence="3">Diguanylate cyclase/phosphodiesterase</fullName>
    </submittedName>
</protein>
<dbReference type="PATRIC" id="fig|1195246.3.peg.1704"/>
<evidence type="ECO:0000259" key="2">
    <source>
        <dbReference type="PROSITE" id="PS50887"/>
    </source>
</evidence>
<dbReference type="RefSeq" id="WP_008984590.1">
    <property type="nucleotide sequence ID" value="NZ_AKKU01000015.1"/>
</dbReference>
<dbReference type="InterPro" id="IPR000014">
    <property type="entry name" value="PAS"/>
</dbReference>
<dbReference type="InterPro" id="IPR043128">
    <property type="entry name" value="Rev_trsase/Diguanyl_cyclase"/>
</dbReference>
<keyword evidence="4" id="KW-1185">Reference proteome</keyword>
<dbReference type="InterPro" id="IPR029787">
    <property type="entry name" value="Nucleotide_cyclase"/>
</dbReference>
<feature type="domain" description="GGDEF" evidence="2">
    <location>
        <begin position="260"/>
        <end position="388"/>
    </location>
</feature>